<protein>
    <submittedName>
        <fullName evidence="1">Uncharacterized protein</fullName>
    </submittedName>
</protein>
<proteinExistence type="predicted"/>
<evidence type="ECO:0000313" key="1">
    <source>
        <dbReference type="EMBL" id="MBL7631037.1"/>
    </source>
</evidence>
<keyword evidence="2" id="KW-1185">Reference proteome</keyword>
<evidence type="ECO:0000313" key="2">
    <source>
        <dbReference type="Proteomes" id="UP000604475"/>
    </source>
</evidence>
<gene>
    <name evidence="1" type="ORF">I7412_28535</name>
</gene>
<comment type="caution">
    <text evidence="1">The sequence shown here is derived from an EMBL/GenBank/DDBJ whole genome shotgun (WGS) entry which is preliminary data.</text>
</comment>
<name>A0A937UR74_9ACTN</name>
<accession>A0A937UR74</accession>
<dbReference type="EMBL" id="JAEACQ010000258">
    <property type="protein sequence ID" value="MBL7631037.1"/>
    <property type="molecule type" value="Genomic_DNA"/>
</dbReference>
<dbReference type="Proteomes" id="UP000604475">
    <property type="component" value="Unassembled WGS sequence"/>
</dbReference>
<organism evidence="1 2">
    <name type="scientific">Frankia nepalensis</name>
    <dbReference type="NCBI Taxonomy" id="1836974"/>
    <lineage>
        <taxon>Bacteria</taxon>
        <taxon>Bacillati</taxon>
        <taxon>Actinomycetota</taxon>
        <taxon>Actinomycetes</taxon>
        <taxon>Frankiales</taxon>
        <taxon>Frankiaceae</taxon>
        <taxon>Frankia</taxon>
    </lineage>
</organism>
<dbReference type="RefSeq" id="WP_203000674.1">
    <property type="nucleotide sequence ID" value="NZ_JADWYU010000117.1"/>
</dbReference>
<sequence length="545" mass="56301">MPSEGRAISGAIAGDRLLDLLESGWRRELRAGAVAGRPEADAGLAQAVATALGAQSRALRAGGVAQRWPACVVVGIARAAAGSDTTAFWPAWHRAAGLRSSARSAREWGDAFLAALGALGLPAASTAEVAVLAHATAPEDHAGSEGDLSDGVGQARLDPFGGGVLLMDVVSGQARAALPEEITAEGARLLAFDEDGAPVDGALPADAVWVLCPAGAELRSDAPVRTLVTSTLPLAWRGWRLIQVDLRGACWIALDADADASRRLVRGRTRPVLRTGPPIPGATTVAGRPVLASPPEVLLPPVKATFRVEARRTDSGATLASVTTTGDTWRPEVLWRGVRRPLLGEFVISVTPGLRRTVVLAEGLGVTSYPAPRLTSARGLQPAEAVISAPPGMTVSPAAAAYQEETVTREVTCVAGAVVQRLAVTPPHLRLRIDPEPGSGAEGTGWHHAGPLRLTHDDLWRGGLLRIDLPGAATAPAITVMAGGEPVQVLGALRDGRYPLRRILDTAAVHGGAELTITVDEGTVVTFATVTGAGPANDPWTVTQA</sequence>
<dbReference type="AlphaFoldDB" id="A0A937UR74"/>
<reference evidence="1" key="1">
    <citation type="submission" date="2020-12" db="EMBL/GenBank/DDBJ databases">
        <title>Genomic characterization of non-nitrogen-fixing Frankia strains.</title>
        <authorList>
            <person name="Carlos-Shanley C."/>
            <person name="Guerra T."/>
            <person name="Hahn D."/>
        </authorList>
    </citation>
    <scope>NUCLEOTIDE SEQUENCE</scope>
    <source>
        <strain evidence="1">CN6</strain>
    </source>
</reference>